<dbReference type="AlphaFoldDB" id="M7BKZ6"/>
<keyword evidence="3" id="KW-1185">Reference proteome</keyword>
<reference evidence="3" key="1">
    <citation type="journal article" date="2013" name="Nat. Genet.">
        <title>The draft genomes of soft-shell turtle and green sea turtle yield insights into the development and evolution of the turtle-specific body plan.</title>
        <authorList>
            <person name="Wang Z."/>
            <person name="Pascual-Anaya J."/>
            <person name="Zadissa A."/>
            <person name="Li W."/>
            <person name="Niimura Y."/>
            <person name="Huang Z."/>
            <person name="Li C."/>
            <person name="White S."/>
            <person name="Xiong Z."/>
            <person name="Fang D."/>
            <person name="Wang B."/>
            <person name="Ming Y."/>
            <person name="Chen Y."/>
            <person name="Zheng Y."/>
            <person name="Kuraku S."/>
            <person name="Pignatelli M."/>
            <person name="Herrero J."/>
            <person name="Beal K."/>
            <person name="Nozawa M."/>
            <person name="Li Q."/>
            <person name="Wang J."/>
            <person name="Zhang H."/>
            <person name="Yu L."/>
            <person name="Shigenobu S."/>
            <person name="Wang J."/>
            <person name="Liu J."/>
            <person name="Flicek P."/>
            <person name="Searle S."/>
            <person name="Wang J."/>
            <person name="Kuratani S."/>
            <person name="Yin Y."/>
            <person name="Aken B."/>
            <person name="Zhang G."/>
            <person name="Irie N."/>
        </authorList>
    </citation>
    <scope>NUCLEOTIDE SEQUENCE [LARGE SCALE GENOMIC DNA]</scope>
</reference>
<organism evidence="2 3">
    <name type="scientific">Chelonia mydas</name>
    <name type="common">Green sea-turtle</name>
    <name type="synonym">Chelonia agassizi</name>
    <dbReference type="NCBI Taxonomy" id="8469"/>
    <lineage>
        <taxon>Eukaryota</taxon>
        <taxon>Metazoa</taxon>
        <taxon>Chordata</taxon>
        <taxon>Craniata</taxon>
        <taxon>Vertebrata</taxon>
        <taxon>Euteleostomi</taxon>
        <taxon>Archelosauria</taxon>
        <taxon>Testudinata</taxon>
        <taxon>Testudines</taxon>
        <taxon>Cryptodira</taxon>
        <taxon>Durocryptodira</taxon>
        <taxon>Americhelydia</taxon>
        <taxon>Chelonioidea</taxon>
        <taxon>Cheloniidae</taxon>
        <taxon>Chelonia</taxon>
    </lineage>
</organism>
<feature type="region of interest" description="Disordered" evidence="1">
    <location>
        <begin position="1"/>
        <end position="70"/>
    </location>
</feature>
<feature type="compositionally biased region" description="Basic and acidic residues" evidence="1">
    <location>
        <begin position="1"/>
        <end position="20"/>
    </location>
</feature>
<name>M7BKZ6_CHEMY</name>
<sequence length="146" mass="16695">MQKEQKLDGGGKRIDWDKKNWQAPSSDSKDPGSIGVSHLSTVHVAGDTYPRSPSSPAVRQPVQTQKETSTTQLPYCREAIGANWLTDSKLWETVNLQKTRNLKYAHFPGRRQQYDRDVNDDALKALPLFETFSINWIDMTDWESEK</sequence>
<gene>
    <name evidence="2" type="ORF">UY3_04939</name>
</gene>
<protein>
    <submittedName>
        <fullName evidence="2">Uncharacterized protein</fullName>
    </submittedName>
</protein>
<evidence type="ECO:0000313" key="2">
    <source>
        <dbReference type="EMBL" id="EMP37874.1"/>
    </source>
</evidence>
<feature type="compositionally biased region" description="Polar residues" evidence="1">
    <location>
        <begin position="51"/>
        <end position="70"/>
    </location>
</feature>
<evidence type="ECO:0000313" key="3">
    <source>
        <dbReference type="Proteomes" id="UP000031443"/>
    </source>
</evidence>
<proteinExistence type="predicted"/>
<dbReference type="EMBL" id="KB521139">
    <property type="protein sequence ID" value="EMP37874.1"/>
    <property type="molecule type" value="Genomic_DNA"/>
</dbReference>
<dbReference type="Proteomes" id="UP000031443">
    <property type="component" value="Unassembled WGS sequence"/>
</dbReference>
<evidence type="ECO:0000256" key="1">
    <source>
        <dbReference type="SAM" id="MobiDB-lite"/>
    </source>
</evidence>
<accession>M7BKZ6</accession>